<accession>A0A7J7D5P3</accession>
<dbReference type="PRINTS" id="PR00463">
    <property type="entry name" value="EP450I"/>
</dbReference>
<evidence type="ECO:0000256" key="2">
    <source>
        <dbReference type="ARBA" id="ARBA00022617"/>
    </source>
</evidence>
<dbReference type="PANTHER" id="PTHR47955">
    <property type="entry name" value="CYTOCHROME P450 FAMILY 71 PROTEIN"/>
    <property type="match status" value="1"/>
</dbReference>
<evidence type="ECO:0000313" key="6">
    <source>
        <dbReference type="EMBL" id="KAF5741599.1"/>
    </source>
</evidence>
<proteinExistence type="inferred from homology"/>
<comment type="caution">
    <text evidence="6">The sequence shown here is derived from an EMBL/GenBank/DDBJ whole genome shotgun (WGS) entry which is preliminary data.</text>
</comment>
<organism evidence="6 7">
    <name type="scientific">Tripterygium wilfordii</name>
    <name type="common">Thunder God vine</name>
    <dbReference type="NCBI Taxonomy" id="458696"/>
    <lineage>
        <taxon>Eukaryota</taxon>
        <taxon>Viridiplantae</taxon>
        <taxon>Streptophyta</taxon>
        <taxon>Embryophyta</taxon>
        <taxon>Tracheophyta</taxon>
        <taxon>Spermatophyta</taxon>
        <taxon>Magnoliopsida</taxon>
        <taxon>eudicotyledons</taxon>
        <taxon>Gunneridae</taxon>
        <taxon>Pentapetalae</taxon>
        <taxon>rosids</taxon>
        <taxon>fabids</taxon>
        <taxon>Celastrales</taxon>
        <taxon>Celastraceae</taxon>
        <taxon>Tripterygium</taxon>
    </lineage>
</organism>
<evidence type="ECO:0008006" key="8">
    <source>
        <dbReference type="Google" id="ProtNLM"/>
    </source>
</evidence>
<evidence type="ECO:0000256" key="4">
    <source>
        <dbReference type="ARBA" id="ARBA00023002"/>
    </source>
</evidence>
<dbReference type="GO" id="GO:0016705">
    <property type="term" value="F:oxidoreductase activity, acting on paired donors, with incorporation or reduction of molecular oxygen"/>
    <property type="evidence" value="ECO:0007669"/>
    <property type="project" value="InterPro"/>
</dbReference>
<sequence length="132" mass="15276">MAPGLWKLPIIGNLHQLVSSAPPHHTLRDLAKKYGPLMRLQLGEVNILVVSSAEYAKEVMKTHDVVFASRPQIHSLRVMTYGYKNISFSPYGGYWRQLRRICAQELLSVKRVQSYQSIREQEMSKMEICFRQ</sequence>
<dbReference type="InterPro" id="IPR036396">
    <property type="entry name" value="Cyt_P450_sf"/>
</dbReference>
<dbReference type="Pfam" id="PF00067">
    <property type="entry name" value="p450"/>
    <property type="match status" value="1"/>
</dbReference>
<keyword evidence="2" id="KW-0349">Heme</keyword>
<keyword evidence="4" id="KW-0560">Oxidoreductase</keyword>
<dbReference type="Gene3D" id="1.10.630.10">
    <property type="entry name" value="Cytochrome P450"/>
    <property type="match status" value="1"/>
</dbReference>
<dbReference type="PANTHER" id="PTHR47955:SF8">
    <property type="entry name" value="CYTOCHROME P450 71D11-LIKE"/>
    <property type="match status" value="1"/>
</dbReference>
<reference evidence="6 7" key="1">
    <citation type="journal article" date="2020" name="Nat. Commun.">
        <title>Genome of Tripterygium wilfordii and identification of cytochrome P450 involved in triptolide biosynthesis.</title>
        <authorList>
            <person name="Tu L."/>
            <person name="Su P."/>
            <person name="Zhang Z."/>
            <person name="Gao L."/>
            <person name="Wang J."/>
            <person name="Hu T."/>
            <person name="Zhou J."/>
            <person name="Zhang Y."/>
            <person name="Zhao Y."/>
            <person name="Liu Y."/>
            <person name="Song Y."/>
            <person name="Tong Y."/>
            <person name="Lu Y."/>
            <person name="Yang J."/>
            <person name="Xu C."/>
            <person name="Jia M."/>
            <person name="Peters R.J."/>
            <person name="Huang L."/>
            <person name="Gao W."/>
        </authorList>
    </citation>
    <scope>NUCLEOTIDE SEQUENCE [LARGE SCALE GENOMIC DNA]</scope>
    <source>
        <strain evidence="7">cv. XIE 37</strain>
        <tissue evidence="6">Leaf</tissue>
    </source>
</reference>
<dbReference type="EMBL" id="JAAARO010000010">
    <property type="protein sequence ID" value="KAF5741599.1"/>
    <property type="molecule type" value="Genomic_DNA"/>
</dbReference>
<protein>
    <recommendedName>
        <fullName evidence="8">Cytochrome P450</fullName>
    </recommendedName>
</protein>
<dbReference type="InParanoid" id="A0A7J7D5P3"/>
<dbReference type="InterPro" id="IPR001128">
    <property type="entry name" value="Cyt_P450"/>
</dbReference>
<gene>
    <name evidence="6" type="ORF">HS088_TW10G00603</name>
</gene>
<evidence type="ECO:0000313" key="7">
    <source>
        <dbReference type="Proteomes" id="UP000593562"/>
    </source>
</evidence>
<evidence type="ECO:0000256" key="3">
    <source>
        <dbReference type="ARBA" id="ARBA00022723"/>
    </source>
</evidence>
<dbReference type="AlphaFoldDB" id="A0A7J7D5P3"/>
<name>A0A7J7D5P3_TRIWF</name>
<dbReference type="GO" id="GO:0005506">
    <property type="term" value="F:iron ion binding"/>
    <property type="evidence" value="ECO:0007669"/>
    <property type="project" value="InterPro"/>
</dbReference>
<evidence type="ECO:0000256" key="1">
    <source>
        <dbReference type="ARBA" id="ARBA00010617"/>
    </source>
</evidence>
<comment type="similarity">
    <text evidence="1">Belongs to the cytochrome P450 family.</text>
</comment>
<dbReference type="SUPFAM" id="SSF48264">
    <property type="entry name" value="Cytochrome P450"/>
    <property type="match status" value="1"/>
</dbReference>
<evidence type="ECO:0000256" key="5">
    <source>
        <dbReference type="ARBA" id="ARBA00023004"/>
    </source>
</evidence>
<keyword evidence="3" id="KW-0479">Metal-binding</keyword>
<keyword evidence="7" id="KW-1185">Reference proteome</keyword>
<dbReference type="InterPro" id="IPR002401">
    <property type="entry name" value="Cyt_P450_E_grp-I"/>
</dbReference>
<dbReference type="GO" id="GO:0020037">
    <property type="term" value="F:heme binding"/>
    <property type="evidence" value="ECO:0007669"/>
    <property type="project" value="InterPro"/>
</dbReference>
<keyword evidence="5" id="KW-0408">Iron</keyword>
<dbReference type="Proteomes" id="UP000593562">
    <property type="component" value="Unassembled WGS sequence"/>
</dbReference>
<dbReference type="GO" id="GO:0004497">
    <property type="term" value="F:monooxygenase activity"/>
    <property type="evidence" value="ECO:0007669"/>
    <property type="project" value="InterPro"/>
</dbReference>